<feature type="region of interest" description="Disordered" evidence="7">
    <location>
        <begin position="49"/>
        <end position="72"/>
    </location>
</feature>
<gene>
    <name evidence="10" type="ORF">GFH30_09160</name>
    <name evidence="9" type="ORF">GHJ48_04890</name>
</gene>
<dbReference type="EMBL" id="WITK01000005">
    <property type="protein sequence ID" value="MQW91733.1"/>
    <property type="molecule type" value="Genomic_DNA"/>
</dbReference>
<evidence type="ECO:0008006" key="13">
    <source>
        <dbReference type="Google" id="ProtNLM"/>
    </source>
</evidence>
<evidence type="ECO:0000256" key="5">
    <source>
        <dbReference type="ARBA" id="ARBA00023237"/>
    </source>
</evidence>
<evidence type="ECO:0000313" key="9">
    <source>
        <dbReference type="EMBL" id="MQW91733.1"/>
    </source>
</evidence>
<sequence>MLKVICYISLLATSATLIGCGQSGALHMPNDPDHDQRAKYLLYKNADAAKQASGEENDVPVEQQFATPTAPN</sequence>
<dbReference type="Proteomes" id="UP000480556">
    <property type="component" value="Unassembled WGS sequence"/>
</dbReference>
<evidence type="ECO:0000313" key="11">
    <source>
        <dbReference type="Proteomes" id="UP000327478"/>
    </source>
</evidence>
<evidence type="ECO:0000256" key="3">
    <source>
        <dbReference type="ARBA" id="ARBA00023136"/>
    </source>
</evidence>
<keyword evidence="11" id="KW-1185">Reference proteome</keyword>
<evidence type="ECO:0000256" key="2">
    <source>
        <dbReference type="ARBA" id="ARBA00022729"/>
    </source>
</evidence>
<dbReference type="Proteomes" id="UP000327478">
    <property type="component" value="Chromosome"/>
</dbReference>
<keyword evidence="4" id="KW-0564">Palmitate</keyword>
<keyword evidence="2 8" id="KW-0732">Signal</keyword>
<feature type="signal peptide" evidence="8">
    <location>
        <begin position="1"/>
        <end position="25"/>
    </location>
</feature>
<keyword evidence="3" id="KW-0472">Membrane</keyword>
<proteinExistence type="predicted"/>
<evidence type="ECO:0000313" key="12">
    <source>
        <dbReference type="Proteomes" id="UP000480556"/>
    </source>
</evidence>
<protein>
    <recommendedName>
        <fullName evidence="13">Lipoprotein</fullName>
    </recommendedName>
</protein>
<keyword evidence="6" id="KW-0449">Lipoprotein</keyword>
<dbReference type="InterPro" id="IPR032831">
    <property type="entry name" value="LptM_cons"/>
</dbReference>
<comment type="subcellular location">
    <subcellularLocation>
        <location evidence="1">Cell outer membrane</location>
        <topology evidence="1">Lipid-anchor</topology>
    </subcellularLocation>
</comment>
<organism evidence="9 12">
    <name type="scientific">Acinetobacter wanghuae</name>
    <dbReference type="NCBI Taxonomy" id="2662362"/>
    <lineage>
        <taxon>Bacteria</taxon>
        <taxon>Pseudomonadati</taxon>
        <taxon>Pseudomonadota</taxon>
        <taxon>Gammaproteobacteria</taxon>
        <taxon>Moraxellales</taxon>
        <taxon>Moraxellaceae</taxon>
        <taxon>Acinetobacter</taxon>
    </lineage>
</organism>
<evidence type="ECO:0000256" key="6">
    <source>
        <dbReference type="ARBA" id="ARBA00023288"/>
    </source>
</evidence>
<keyword evidence="5" id="KW-0998">Cell outer membrane</keyword>
<dbReference type="EMBL" id="CP045650">
    <property type="protein sequence ID" value="QGA12324.1"/>
    <property type="molecule type" value="Genomic_DNA"/>
</dbReference>
<accession>A0A5Q0P6E6</accession>
<name>A0A5Q0P6E6_9GAMM</name>
<evidence type="ECO:0000256" key="4">
    <source>
        <dbReference type="ARBA" id="ARBA00023139"/>
    </source>
</evidence>
<evidence type="ECO:0000256" key="1">
    <source>
        <dbReference type="ARBA" id="ARBA00004459"/>
    </source>
</evidence>
<evidence type="ECO:0000256" key="8">
    <source>
        <dbReference type="SAM" id="SignalP"/>
    </source>
</evidence>
<dbReference type="RefSeq" id="WP_153373428.1">
    <property type="nucleotide sequence ID" value="NZ_CP045650.1"/>
</dbReference>
<dbReference type="AlphaFoldDB" id="A0A5Q0P6E6"/>
<dbReference type="NCBIfam" id="NF047847">
    <property type="entry name" value="SS_mature_LptM"/>
    <property type="match status" value="1"/>
</dbReference>
<feature type="chain" id="PRO_5043490075" description="Lipoprotein" evidence="8">
    <location>
        <begin position="26"/>
        <end position="72"/>
    </location>
</feature>
<dbReference type="PROSITE" id="PS51257">
    <property type="entry name" value="PROKAR_LIPOPROTEIN"/>
    <property type="match status" value="1"/>
</dbReference>
<reference evidence="11 12" key="1">
    <citation type="submission" date="2019-10" db="EMBL/GenBank/DDBJ databases">
        <authorList>
            <person name="Dong K."/>
        </authorList>
    </citation>
    <scope>NUCLEOTIDE SEQUENCE [LARGE SCALE GENOMIC DNA]</scope>
    <source>
        <strain evidence="11">dk386</strain>
        <strain evidence="10">Dk386</strain>
        <strain evidence="9">Dk771</strain>
        <strain evidence="12">dk771</strain>
    </source>
</reference>
<evidence type="ECO:0000313" key="10">
    <source>
        <dbReference type="EMBL" id="QGA12324.1"/>
    </source>
</evidence>
<evidence type="ECO:0000256" key="7">
    <source>
        <dbReference type="SAM" id="MobiDB-lite"/>
    </source>
</evidence>